<protein>
    <submittedName>
        <fullName evidence="2">Uncharacterized protein</fullName>
    </submittedName>
</protein>
<dbReference type="KEGG" id="scib:HUG20_00425"/>
<evidence type="ECO:0000313" key="2">
    <source>
        <dbReference type="EMBL" id="QQK78539.1"/>
    </source>
</evidence>
<evidence type="ECO:0000256" key="1">
    <source>
        <dbReference type="SAM" id="MobiDB-lite"/>
    </source>
</evidence>
<name>A0A7T7CE03_9BACI</name>
<evidence type="ECO:0000313" key="3">
    <source>
        <dbReference type="Proteomes" id="UP000595349"/>
    </source>
</evidence>
<organism evidence="2 3">
    <name type="scientific">Salicibibacter cibi</name>
    <dbReference type="NCBI Taxonomy" id="2743001"/>
    <lineage>
        <taxon>Bacteria</taxon>
        <taxon>Bacillati</taxon>
        <taxon>Bacillota</taxon>
        <taxon>Bacilli</taxon>
        <taxon>Bacillales</taxon>
        <taxon>Bacillaceae</taxon>
        <taxon>Salicibibacter</taxon>
    </lineage>
</organism>
<feature type="compositionally biased region" description="Basic and acidic residues" evidence="1">
    <location>
        <begin position="22"/>
        <end position="41"/>
    </location>
</feature>
<dbReference type="Proteomes" id="UP000595349">
    <property type="component" value="Chromosome"/>
</dbReference>
<keyword evidence="3" id="KW-1185">Reference proteome</keyword>
<dbReference type="AlphaFoldDB" id="A0A7T7CE03"/>
<dbReference type="EMBL" id="CP054706">
    <property type="protein sequence ID" value="QQK78539.1"/>
    <property type="molecule type" value="Genomic_DNA"/>
</dbReference>
<proteinExistence type="predicted"/>
<dbReference type="RefSeq" id="WP_200086791.1">
    <property type="nucleotide sequence ID" value="NZ_CP054706.1"/>
</dbReference>
<reference evidence="2 3" key="1">
    <citation type="submission" date="2020-06" db="EMBL/GenBank/DDBJ databases">
        <title>Genomic analysis of Salicibibacter sp. NKC21-4.</title>
        <authorList>
            <person name="Oh Y.J."/>
        </authorList>
    </citation>
    <scope>NUCLEOTIDE SEQUENCE [LARGE SCALE GENOMIC DNA]</scope>
    <source>
        <strain evidence="2 3">NKC21-4</strain>
    </source>
</reference>
<sequence length="54" mass="6655">MLIYTKGRELIEKDLIEQEKTKADENNQVEETHEIKTAEPKRQKKTFRRFFRKM</sequence>
<gene>
    <name evidence="2" type="ORF">HUG20_00425</name>
</gene>
<feature type="region of interest" description="Disordered" evidence="1">
    <location>
        <begin position="22"/>
        <end position="43"/>
    </location>
</feature>
<accession>A0A7T7CE03</accession>